<evidence type="ECO:0000256" key="5">
    <source>
        <dbReference type="ARBA" id="ARBA00023157"/>
    </source>
</evidence>
<evidence type="ECO:0000256" key="2">
    <source>
        <dbReference type="ARBA" id="ARBA00022525"/>
    </source>
</evidence>
<dbReference type="PANTHER" id="PTHR22917:SF3">
    <property type="entry name" value="VITRONECTIN"/>
    <property type="match status" value="1"/>
</dbReference>
<evidence type="ECO:0000256" key="7">
    <source>
        <dbReference type="PROSITE-ProRule" id="PRU01011"/>
    </source>
</evidence>
<evidence type="ECO:0000256" key="8">
    <source>
        <dbReference type="SAM" id="MobiDB-lite"/>
    </source>
</evidence>
<evidence type="ECO:0000313" key="12">
    <source>
        <dbReference type="Proteomes" id="UP000886611"/>
    </source>
</evidence>
<dbReference type="InterPro" id="IPR020436">
    <property type="entry name" value="SMB_chordata"/>
</dbReference>
<proteinExistence type="predicted"/>
<reference evidence="11 12" key="1">
    <citation type="journal article" date="2021" name="Cell">
        <title>Tracing the genetic footprints of vertebrate landing in non-teleost ray-finned fishes.</title>
        <authorList>
            <person name="Bi X."/>
            <person name="Wang K."/>
            <person name="Yang L."/>
            <person name="Pan H."/>
            <person name="Jiang H."/>
            <person name="Wei Q."/>
            <person name="Fang M."/>
            <person name="Yu H."/>
            <person name="Zhu C."/>
            <person name="Cai Y."/>
            <person name="He Y."/>
            <person name="Gan X."/>
            <person name="Zeng H."/>
            <person name="Yu D."/>
            <person name="Zhu Y."/>
            <person name="Jiang H."/>
            <person name="Qiu Q."/>
            <person name="Yang H."/>
            <person name="Zhang Y.E."/>
            <person name="Wang W."/>
            <person name="Zhu M."/>
            <person name="He S."/>
            <person name="Zhang G."/>
        </authorList>
    </citation>
    <scope>NUCLEOTIDE SEQUENCE [LARGE SCALE GENOMIC DNA]</scope>
    <source>
        <strain evidence="11">Bchr_013</strain>
    </source>
</reference>
<dbReference type="PANTHER" id="PTHR22917">
    <property type="entry name" value="HEMOPEXIN DOMAIN-CONTAINING PROTEIN"/>
    <property type="match status" value="1"/>
</dbReference>
<feature type="compositionally biased region" description="Low complexity" evidence="8">
    <location>
        <begin position="440"/>
        <end position="452"/>
    </location>
</feature>
<dbReference type="GO" id="GO:0050840">
    <property type="term" value="F:extracellular matrix binding"/>
    <property type="evidence" value="ECO:0007669"/>
    <property type="project" value="TreeGrafter"/>
</dbReference>
<dbReference type="GO" id="GO:0005044">
    <property type="term" value="F:scavenger receptor activity"/>
    <property type="evidence" value="ECO:0007669"/>
    <property type="project" value="InterPro"/>
</dbReference>
<gene>
    <name evidence="11" type="primary">Vtn</name>
    <name evidence="11" type="ORF">GTO96_0019642</name>
</gene>
<evidence type="ECO:0000256" key="1">
    <source>
        <dbReference type="ARBA" id="ARBA00004613"/>
    </source>
</evidence>
<dbReference type="Gene3D" id="2.110.10.10">
    <property type="entry name" value="Hemopexin-like domain"/>
    <property type="match status" value="2"/>
</dbReference>
<dbReference type="Gene3D" id="4.10.410.20">
    <property type="match status" value="1"/>
</dbReference>
<evidence type="ECO:0000256" key="3">
    <source>
        <dbReference type="ARBA" id="ARBA00022729"/>
    </source>
</evidence>
<keyword evidence="2" id="KW-0964">Secreted</keyword>
<dbReference type="GO" id="GO:0007160">
    <property type="term" value="P:cell-matrix adhesion"/>
    <property type="evidence" value="ECO:0007669"/>
    <property type="project" value="TreeGrafter"/>
</dbReference>
<evidence type="ECO:0000259" key="10">
    <source>
        <dbReference type="PROSITE" id="PS50958"/>
    </source>
</evidence>
<comment type="caution">
    <text evidence="11">The sequence shown here is derived from an EMBL/GenBank/DDBJ whole genome shotgun (WGS) entry which is preliminary data.</text>
</comment>
<feature type="repeat" description="Hemopexin" evidence="7">
    <location>
        <begin position="183"/>
        <end position="230"/>
    </location>
</feature>
<dbReference type="PROSITE" id="PS00024">
    <property type="entry name" value="HEMOPEXIN"/>
    <property type="match status" value="1"/>
</dbReference>
<feature type="non-terminal residue" evidence="11">
    <location>
        <position position="1"/>
    </location>
</feature>
<keyword evidence="12" id="KW-1185">Reference proteome</keyword>
<evidence type="ECO:0000256" key="6">
    <source>
        <dbReference type="ARBA" id="ARBA00023180"/>
    </source>
</evidence>
<dbReference type="InterPro" id="IPR051298">
    <property type="entry name" value="Heme_transport/Cell_adhesion"/>
</dbReference>
<keyword evidence="4" id="KW-0677">Repeat</keyword>
<protein>
    <submittedName>
        <fullName evidence="11">VTNC protein</fullName>
    </submittedName>
</protein>
<dbReference type="InterPro" id="IPR036375">
    <property type="entry name" value="Hemopexin-like_dom_sf"/>
</dbReference>
<dbReference type="GO" id="GO:0033627">
    <property type="term" value="P:cell adhesion mediated by integrin"/>
    <property type="evidence" value="ECO:0007669"/>
    <property type="project" value="TreeGrafter"/>
</dbReference>
<keyword evidence="3 9" id="KW-0732">Signal</keyword>
<dbReference type="EMBL" id="JAATIS010005477">
    <property type="protein sequence ID" value="KAG2458921.1"/>
    <property type="molecule type" value="Genomic_DNA"/>
</dbReference>
<evidence type="ECO:0000256" key="9">
    <source>
        <dbReference type="SAM" id="SignalP"/>
    </source>
</evidence>
<dbReference type="PROSITE" id="PS00524">
    <property type="entry name" value="SMB_1"/>
    <property type="match status" value="1"/>
</dbReference>
<dbReference type="CDD" id="cd00094">
    <property type="entry name" value="HX"/>
    <property type="match status" value="1"/>
</dbReference>
<dbReference type="Pfam" id="PF01033">
    <property type="entry name" value="Somatomedin_B"/>
    <property type="match status" value="1"/>
</dbReference>
<dbReference type="GO" id="GO:0006955">
    <property type="term" value="P:immune response"/>
    <property type="evidence" value="ECO:0007669"/>
    <property type="project" value="InterPro"/>
</dbReference>
<dbReference type="InterPro" id="IPR018486">
    <property type="entry name" value="Hemopexin_CS"/>
</dbReference>
<dbReference type="Pfam" id="PF00045">
    <property type="entry name" value="Hemopexin"/>
    <property type="match status" value="3"/>
</dbReference>
<dbReference type="InterPro" id="IPR018487">
    <property type="entry name" value="Hemopexin-like_repeat"/>
</dbReference>
<dbReference type="AlphaFoldDB" id="A0A8X8BKN0"/>
<dbReference type="SMART" id="SM00201">
    <property type="entry name" value="SO"/>
    <property type="match status" value="1"/>
</dbReference>
<dbReference type="SUPFAM" id="SSF90188">
    <property type="entry name" value="Somatomedin B domain"/>
    <property type="match status" value="1"/>
</dbReference>
<dbReference type="Proteomes" id="UP000886611">
    <property type="component" value="Unassembled WGS sequence"/>
</dbReference>
<dbReference type="SMART" id="SM00120">
    <property type="entry name" value="HX"/>
    <property type="match status" value="3"/>
</dbReference>
<dbReference type="PRINTS" id="PR00022">
    <property type="entry name" value="SOMATOMEDINB"/>
</dbReference>
<dbReference type="InterPro" id="IPR000585">
    <property type="entry name" value="Hemopexin-like_dom"/>
</dbReference>
<dbReference type="GO" id="GO:0030247">
    <property type="term" value="F:polysaccharide binding"/>
    <property type="evidence" value="ECO:0007669"/>
    <property type="project" value="InterPro"/>
</dbReference>
<keyword evidence="5" id="KW-1015">Disulfide bond</keyword>
<dbReference type="PROSITE" id="PS50958">
    <property type="entry name" value="SMB_2"/>
    <property type="match status" value="1"/>
</dbReference>
<dbReference type="GO" id="GO:0005615">
    <property type="term" value="C:extracellular space"/>
    <property type="evidence" value="ECO:0007669"/>
    <property type="project" value="TreeGrafter"/>
</dbReference>
<feature type="non-terminal residue" evidence="11">
    <location>
        <position position="536"/>
    </location>
</feature>
<dbReference type="SUPFAM" id="SSF50923">
    <property type="entry name" value="Hemopexin-like domain"/>
    <property type="match status" value="2"/>
</dbReference>
<dbReference type="GO" id="GO:0005178">
    <property type="term" value="F:integrin binding"/>
    <property type="evidence" value="ECO:0007669"/>
    <property type="project" value="TreeGrafter"/>
</dbReference>
<sequence>MKLEIAVLLVFQLGALAVEESCDGRCNLGFELQKKCQCDSMCKYYQSCCTDYDTACTTKVTRGDVFHVSEDDYDYNDTDASSEIAPSLSLKPFSFNNSSKQPDLEMTPSFSFPQTTTTVKPKEYFPVLPDTQEITCNGKPFDAFTQMKNGSIYAFRGEYFYELDKKAVKPGYPKMIKDVWGIEGPIDAAFTRINCQGKTYIFKDKEYWRFDDGVLDPRYPRKISSGFSGIPDNVDAAFALPASNYYSKEKVYFFKGSALGNWNEYIMNILALCDYYYEYAFRNQPSQKECAEKEPSALFSYYASLHFNGWDDIFSSLFHDHHCSLLIILVSCHFTVHTSSISPRLISRDWIGIPGPVDAVMAGRLYVTPKSQTSSSRRRSKGRRRQSYKKRKMRKQRSLIDSFLYDDFIDEDLDFSWMSPFQNQNQDRQSRNRNDKRSWKQQQKQQQQQQRQQQREHDYDGYDYLDFLDLLYSDQDWPSRMVDVCQPIQNVFFFIKDQYYRVNLLTKMVDMVSPAYPRPISKYWLGCREIEEAEKK</sequence>
<dbReference type="InterPro" id="IPR036024">
    <property type="entry name" value="Somatomedin_B-like_dom_sf"/>
</dbReference>
<dbReference type="PROSITE" id="PS51642">
    <property type="entry name" value="HEMOPEXIN_2"/>
    <property type="match status" value="3"/>
</dbReference>
<feature type="repeat" description="Hemopexin" evidence="7">
    <location>
        <begin position="476"/>
        <end position="527"/>
    </location>
</feature>
<dbReference type="InterPro" id="IPR001212">
    <property type="entry name" value="Somatomedin_B_dom"/>
</dbReference>
<feature type="chain" id="PRO_5036478682" evidence="9">
    <location>
        <begin position="18"/>
        <end position="536"/>
    </location>
</feature>
<evidence type="ECO:0000313" key="11">
    <source>
        <dbReference type="EMBL" id="KAG2458921.1"/>
    </source>
</evidence>
<feature type="signal peptide" evidence="9">
    <location>
        <begin position="1"/>
        <end position="17"/>
    </location>
</feature>
<keyword evidence="6" id="KW-0325">Glycoprotein</keyword>
<feature type="compositionally biased region" description="Basic and acidic residues" evidence="8">
    <location>
        <begin position="428"/>
        <end position="438"/>
    </location>
</feature>
<feature type="region of interest" description="Disordered" evidence="8">
    <location>
        <begin position="423"/>
        <end position="457"/>
    </location>
</feature>
<accession>A0A8X8BKN0</accession>
<feature type="region of interest" description="Disordered" evidence="8">
    <location>
        <begin position="369"/>
        <end position="394"/>
    </location>
</feature>
<feature type="repeat" description="Hemopexin" evidence="7">
    <location>
        <begin position="138"/>
        <end position="182"/>
    </location>
</feature>
<name>A0A8X8BKN0_POLSE</name>
<feature type="domain" description="SMB" evidence="10">
    <location>
        <begin position="18"/>
        <end position="61"/>
    </location>
</feature>
<comment type="subcellular location">
    <subcellularLocation>
        <location evidence="1">Secreted</location>
    </subcellularLocation>
</comment>
<evidence type="ECO:0000256" key="4">
    <source>
        <dbReference type="ARBA" id="ARBA00022737"/>
    </source>
</evidence>
<organism evidence="11 12">
    <name type="scientific">Polypterus senegalus</name>
    <name type="common">Senegal bichir</name>
    <dbReference type="NCBI Taxonomy" id="55291"/>
    <lineage>
        <taxon>Eukaryota</taxon>
        <taxon>Metazoa</taxon>
        <taxon>Chordata</taxon>
        <taxon>Craniata</taxon>
        <taxon>Vertebrata</taxon>
        <taxon>Euteleostomi</taxon>
        <taxon>Actinopterygii</taxon>
        <taxon>Polypteriformes</taxon>
        <taxon>Polypteridae</taxon>
        <taxon>Polypterus</taxon>
    </lineage>
</organism>
<feature type="compositionally biased region" description="Basic residues" evidence="8">
    <location>
        <begin position="376"/>
        <end position="394"/>
    </location>
</feature>